<dbReference type="Gene3D" id="3.40.50.720">
    <property type="entry name" value="NAD(P)-binding Rossmann-like Domain"/>
    <property type="match status" value="1"/>
</dbReference>
<proteinExistence type="predicted"/>
<dbReference type="EMBL" id="UINC01103142">
    <property type="protein sequence ID" value="SVC65301.1"/>
    <property type="molecule type" value="Genomic_DNA"/>
</dbReference>
<name>A0A382P0E3_9ZZZZ</name>
<dbReference type="SUPFAM" id="SSF51735">
    <property type="entry name" value="NAD(P)-binding Rossmann-fold domains"/>
    <property type="match status" value="1"/>
</dbReference>
<evidence type="ECO:0000313" key="1">
    <source>
        <dbReference type="EMBL" id="SVC65301.1"/>
    </source>
</evidence>
<reference evidence="1" key="1">
    <citation type="submission" date="2018-05" db="EMBL/GenBank/DDBJ databases">
        <authorList>
            <person name="Lanie J.A."/>
            <person name="Ng W.-L."/>
            <person name="Kazmierczak K.M."/>
            <person name="Andrzejewski T.M."/>
            <person name="Davidsen T.M."/>
            <person name="Wayne K.J."/>
            <person name="Tettelin H."/>
            <person name="Glass J.I."/>
            <person name="Rusch D."/>
            <person name="Podicherti R."/>
            <person name="Tsui H.-C.T."/>
            <person name="Winkler M.E."/>
        </authorList>
    </citation>
    <scope>NUCLEOTIDE SEQUENCE</scope>
</reference>
<dbReference type="InterPro" id="IPR036291">
    <property type="entry name" value="NAD(P)-bd_dom_sf"/>
</dbReference>
<organism evidence="1">
    <name type="scientific">marine metagenome</name>
    <dbReference type="NCBI Taxonomy" id="408172"/>
    <lineage>
        <taxon>unclassified sequences</taxon>
        <taxon>metagenomes</taxon>
        <taxon>ecological metagenomes</taxon>
    </lineage>
</organism>
<gene>
    <name evidence="1" type="ORF">METZ01_LOCUS318155</name>
</gene>
<dbReference type="AlphaFoldDB" id="A0A382P0E3"/>
<accession>A0A382P0E3</accession>
<sequence length="94" mass="10641">MSIPFVVVACYSRGWVTMLVSCQTWLPFKWSILIKILHGPATLVTGARCGIGRAVAISLAAACARIVEKFYAATSRNKRRRRPWHWLYELTSMV</sequence>
<protein>
    <submittedName>
        <fullName evidence="1">Uncharacterized protein</fullName>
    </submittedName>
</protein>